<name>A0ABN6XQD9_9MICO</name>
<feature type="transmembrane region" description="Helical" evidence="1">
    <location>
        <begin position="12"/>
        <end position="31"/>
    </location>
</feature>
<reference evidence="3" key="1">
    <citation type="journal article" date="2019" name="Int. J. Syst. Evol. Microbiol.">
        <title>The Global Catalogue of Microorganisms (GCM) 10K type strain sequencing project: providing services to taxonomists for standard genome sequencing and annotation.</title>
        <authorList>
            <consortium name="The Broad Institute Genomics Platform"/>
            <consortium name="The Broad Institute Genome Sequencing Center for Infectious Disease"/>
            <person name="Wu L."/>
            <person name="Ma J."/>
        </authorList>
    </citation>
    <scope>NUCLEOTIDE SEQUENCE [LARGE SCALE GENOMIC DNA]</scope>
    <source>
        <strain evidence="3">NBRC 108725</strain>
    </source>
</reference>
<keyword evidence="1" id="KW-0472">Membrane</keyword>
<protein>
    <submittedName>
        <fullName evidence="2">Uncharacterized protein</fullName>
    </submittedName>
</protein>
<gene>
    <name evidence="2" type="ORF">GCM10025866_17190</name>
</gene>
<organism evidence="2 3">
    <name type="scientific">Naasia aerilata</name>
    <dbReference type="NCBI Taxonomy" id="1162966"/>
    <lineage>
        <taxon>Bacteria</taxon>
        <taxon>Bacillati</taxon>
        <taxon>Actinomycetota</taxon>
        <taxon>Actinomycetes</taxon>
        <taxon>Micrococcales</taxon>
        <taxon>Microbacteriaceae</taxon>
        <taxon>Naasia</taxon>
    </lineage>
</organism>
<keyword evidence="1" id="KW-0812">Transmembrane</keyword>
<evidence type="ECO:0000313" key="2">
    <source>
        <dbReference type="EMBL" id="BDZ45810.1"/>
    </source>
</evidence>
<feature type="transmembrane region" description="Helical" evidence="1">
    <location>
        <begin position="43"/>
        <end position="68"/>
    </location>
</feature>
<proteinExistence type="predicted"/>
<keyword evidence="3" id="KW-1185">Reference proteome</keyword>
<dbReference type="Proteomes" id="UP001321498">
    <property type="component" value="Chromosome"/>
</dbReference>
<accession>A0ABN6XQD9</accession>
<dbReference type="RefSeq" id="WP_286279030.1">
    <property type="nucleotide sequence ID" value="NZ_AP027731.1"/>
</dbReference>
<sequence length="78" mass="8311">MNRHAELGHMLLPWAIGLFVVAGAEWAWFRWRERMLSSPSARRAVTAALAVVVCAVAAGALVLIVLIGDSGARAVWGG</sequence>
<evidence type="ECO:0000256" key="1">
    <source>
        <dbReference type="SAM" id="Phobius"/>
    </source>
</evidence>
<evidence type="ECO:0000313" key="3">
    <source>
        <dbReference type="Proteomes" id="UP001321498"/>
    </source>
</evidence>
<dbReference type="EMBL" id="AP027731">
    <property type="protein sequence ID" value="BDZ45810.1"/>
    <property type="molecule type" value="Genomic_DNA"/>
</dbReference>
<keyword evidence="1" id="KW-1133">Transmembrane helix</keyword>